<proteinExistence type="predicted"/>
<accession>A0A6J5SWN4</accession>
<evidence type="ECO:0000313" key="2">
    <source>
        <dbReference type="EMBL" id="CAB4219041.1"/>
    </source>
</evidence>
<feature type="coiled-coil region" evidence="1">
    <location>
        <begin position="41"/>
        <end position="68"/>
    </location>
</feature>
<reference evidence="2" key="1">
    <citation type="submission" date="2020-05" db="EMBL/GenBank/DDBJ databases">
        <authorList>
            <person name="Chiriac C."/>
            <person name="Salcher M."/>
            <person name="Ghai R."/>
            <person name="Kavagutti S V."/>
        </authorList>
    </citation>
    <scope>NUCLEOTIDE SEQUENCE</scope>
</reference>
<name>A0A6J5SWN4_9CAUD</name>
<sequence>MNETSIVGIVLALIGILKGKDIWEFFKHRADVKSKSTDKVIEVYEKQLNNCETKVQNLESKNELLSKRFEAKLKSRGTKKPENKA</sequence>
<evidence type="ECO:0000256" key="1">
    <source>
        <dbReference type="SAM" id="Coils"/>
    </source>
</evidence>
<keyword evidence="1" id="KW-0175">Coiled coil</keyword>
<dbReference type="EMBL" id="LR797474">
    <property type="protein sequence ID" value="CAB4219041.1"/>
    <property type="molecule type" value="Genomic_DNA"/>
</dbReference>
<protein>
    <submittedName>
        <fullName evidence="2">Uncharacterized protein</fullName>
    </submittedName>
</protein>
<gene>
    <name evidence="2" type="ORF">UFOVP1604_124</name>
</gene>
<organism evidence="2">
    <name type="scientific">uncultured Caudovirales phage</name>
    <dbReference type="NCBI Taxonomy" id="2100421"/>
    <lineage>
        <taxon>Viruses</taxon>
        <taxon>Duplodnaviria</taxon>
        <taxon>Heunggongvirae</taxon>
        <taxon>Uroviricota</taxon>
        <taxon>Caudoviricetes</taxon>
        <taxon>Peduoviridae</taxon>
        <taxon>Maltschvirus</taxon>
        <taxon>Maltschvirus maltsch</taxon>
    </lineage>
</organism>